<dbReference type="Gene3D" id="1.10.287.110">
    <property type="entry name" value="DnaJ domain"/>
    <property type="match status" value="1"/>
</dbReference>
<dbReference type="PANTHER" id="PTHR44137:SF13">
    <property type="entry name" value="CHAPERONE DNAJ-DOMAIN SUPERFAMILY PROTEIN"/>
    <property type="match status" value="1"/>
</dbReference>
<name>A0AAD8S075_LOLMU</name>
<evidence type="ECO:0000256" key="1">
    <source>
        <dbReference type="SAM" id="MobiDB-lite"/>
    </source>
</evidence>
<evidence type="ECO:0000259" key="2">
    <source>
        <dbReference type="PROSITE" id="PS50076"/>
    </source>
</evidence>
<dbReference type="SUPFAM" id="SSF46565">
    <property type="entry name" value="Chaperone J-domain"/>
    <property type="match status" value="1"/>
</dbReference>
<feature type="domain" description="J" evidence="2">
    <location>
        <begin position="65"/>
        <end position="140"/>
    </location>
</feature>
<dbReference type="InterPro" id="IPR018253">
    <property type="entry name" value="DnaJ_domain_CS"/>
</dbReference>
<dbReference type="Pfam" id="PF00226">
    <property type="entry name" value="DnaJ"/>
    <property type="match status" value="1"/>
</dbReference>
<proteinExistence type="predicted"/>
<evidence type="ECO:0000313" key="4">
    <source>
        <dbReference type="Proteomes" id="UP001231189"/>
    </source>
</evidence>
<dbReference type="EMBL" id="JAUUTY010000004">
    <property type="protein sequence ID" value="KAK1642701.1"/>
    <property type="molecule type" value="Genomic_DNA"/>
</dbReference>
<sequence length="305" mass="34167">MADAATGKAQAVREVCAASAAFASCPHRRRSPRRPPFVDWYLVLAVRSHARTHLWPLLSFGGAHARTHLLLLPPLTASVFRQIDEAASEDAIKRRYRHLALQLHPDKNRHPKAEIAFKLVAEAHACLTDKARRRAFDADRSTAFCAECHARLATTRHRAKKSTPSSAPSARHGPVAAKPRGTSGRRPHVPAATQALREVQNRLRDECRIIDECLRANGDIARRRQSFPLFDPSDQNRFPDYPHARPPPMTPFPGCRPFEEDFGVAQEQTWSCRGASGGDSFSESPVYQARTAPERASRKRRPWCQ</sequence>
<dbReference type="PANTHER" id="PTHR44137">
    <property type="entry name" value="BNAC03G44070D PROTEIN"/>
    <property type="match status" value="1"/>
</dbReference>
<dbReference type="CDD" id="cd06257">
    <property type="entry name" value="DnaJ"/>
    <property type="match status" value="1"/>
</dbReference>
<organism evidence="3 4">
    <name type="scientific">Lolium multiflorum</name>
    <name type="common">Italian ryegrass</name>
    <name type="synonym">Lolium perenne subsp. multiflorum</name>
    <dbReference type="NCBI Taxonomy" id="4521"/>
    <lineage>
        <taxon>Eukaryota</taxon>
        <taxon>Viridiplantae</taxon>
        <taxon>Streptophyta</taxon>
        <taxon>Embryophyta</taxon>
        <taxon>Tracheophyta</taxon>
        <taxon>Spermatophyta</taxon>
        <taxon>Magnoliopsida</taxon>
        <taxon>Liliopsida</taxon>
        <taxon>Poales</taxon>
        <taxon>Poaceae</taxon>
        <taxon>BOP clade</taxon>
        <taxon>Pooideae</taxon>
        <taxon>Poodae</taxon>
        <taxon>Poeae</taxon>
        <taxon>Poeae Chloroplast Group 2 (Poeae type)</taxon>
        <taxon>Loliodinae</taxon>
        <taxon>Loliinae</taxon>
        <taxon>Lolium</taxon>
    </lineage>
</organism>
<dbReference type="PROSITE" id="PS00636">
    <property type="entry name" value="DNAJ_1"/>
    <property type="match status" value="1"/>
</dbReference>
<accession>A0AAD8S075</accession>
<feature type="region of interest" description="Disordered" evidence="1">
    <location>
        <begin position="156"/>
        <end position="190"/>
    </location>
</feature>
<protein>
    <recommendedName>
        <fullName evidence="2">J domain-containing protein</fullName>
    </recommendedName>
</protein>
<dbReference type="InterPro" id="IPR001623">
    <property type="entry name" value="DnaJ_domain"/>
</dbReference>
<dbReference type="GO" id="GO:0005783">
    <property type="term" value="C:endoplasmic reticulum"/>
    <property type="evidence" value="ECO:0007669"/>
    <property type="project" value="UniProtKB-ARBA"/>
</dbReference>
<reference evidence="3" key="1">
    <citation type="submission" date="2023-07" db="EMBL/GenBank/DDBJ databases">
        <title>A chromosome-level genome assembly of Lolium multiflorum.</title>
        <authorList>
            <person name="Chen Y."/>
            <person name="Copetti D."/>
            <person name="Kolliker R."/>
            <person name="Studer B."/>
        </authorList>
    </citation>
    <scope>NUCLEOTIDE SEQUENCE</scope>
    <source>
        <strain evidence="3">02402/16</strain>
        <tissue evidence="3">Leaf</tissue>
    </source>
</reference>
<gene>
    <name evidence="3" type="ORF">QYE76_060506</name>
</gene>
<dbReference type="Proteomes" id="UP001231189">
    <property type="component" value="Unassembled WGS sequence"/>
</dbReference>
<evidence type="ECO:0000313" key="3">
    <source>
        <dbReference type="EMBL" id="KAK1642701.1"/>
    </source>
</evidence>
<dbReference type="SMART" id="SM00271">
    <property type="entry name" value="DnaJ"/>
    <property type="match status" value="1"/>
</dbReference>
<comment type="caution">
    <text evidence="3">The sequence shown here is derived from an EMBL/GenBank/DDBJ whole genome shotgun (WGS) entry which is preliminary data.</text>
</comment>
<dbReference type="InterPro" id="IPR036869">
    <property type="entry name" value="J_dom_sf"/>
</dbReference>
<keyword evidence="4" id="KW-1185">Reference proteome</keyword>
<feature type="region of interest" description="Disordered" evidence="1">
    <location>
        <begin position="271"/>
        <end position="305"/>
    </location>
</feature>
<dbReference type="PRINTS" id="PR00625">
    <property type="entry name" value="JDOMAIN"/>
</dbReference>
<dbReference type="AlphaFoldDB" id="A0AAD8S075"/>
<dbReference type="PROSITE" id="PS50076">
    <property type="entry name" value="DNAJ_2"/>
    <property type="match status" value="1"/>
</dbReference>